<dbReference type="PROSITE" id="PS50097">
    <property type="entry name" value="BTB"/>
    <property type="match status" value="1"/>
</dbReference>
<dbReference type="AlphaFoldDB" id="A0A397SNM1"/>
<dbReference type="EMBL" id="QKYT01000508">
    <property type="protein sequence ID" value="RIA84234.1"/>
    <property type="molecule type" value="Genomic_DNA"/>
</dbReference>
<dbReference type="Pfam" id="PF00651">
    <property type="entry name" value="BTB"/>
    <property type="match status" value="1"/>
</dbReference>
<evidence type="ECO:0000313" key="2">
    <source>
        <dbReference type="EMBL" id="RIA84234.1"/>
    </source>
</evidence>
<evidence type="ECO:0000313" key="3">
    <source>
        <dbReference type="Proteomes" id="UP000265703"/>
    </source>
</evidence>
<comment type="caution">
    <text evidence="2">The sequence shown here is derived from an EMBL/GenBank/DDBJ whole genome shotgun (WGS) entry which is preliminary data.</text>
</comment>
<dbReference type="InterPro" id="IPR000210">
    <property type="entry name" value="BTB/POZ_dom"/>
</dbReference>
<evidence type="ECO:0000259" key="1">
    <source>
        <dbReference type="PROSITE" id="PS50097"/>
    </source>
</evidence>
<name>A0A397SNM1_9GLOM</name>
<sequence length="414" mass="49029">MTYEFYQEVITDFEKLLTTEIGYDVIIYVGENENIKELHAHSSILSTRSQYFFAAFFNEWAEKKDGKFIFRKPNVSPQFFVKIDLTKLQGFEVLKLLIVVDELNIQTLIFHIQEYLIKHRDEFLQQNPIEILESVYQYESFTNLWNSCLEKICEESETLFESNKFIRLKAPILKLLLKRDDFGLDEIVIWGNLLKWSLAQNPTISQDITKWSKENIIIMETTLHGFIPLIRFYHISSDDFLNKVYPLKKLLPEDLVDNLVKFHITLSKKPDIDNVQPPKQSKCIFDSILIKHQHFSIFYNWIEKENDSYYNSVRNIPYDFNLLYRASRDDKKDMKTAKVGYSNGNNYSIRNQPGYGPMFGGGCELHCNNTMWYSNVGFQFTYPTLNLQTYLGQSFKVENYEYFKLNQTLLQYCM</sequence>
<dbReference type="SUPFAM" id="SSF54695">
    <property type="entry name" value="POZ domain"/>
    <property type="match status" value="1"/>
</dbReference>
<organism evidence="2 3">
    <name type="scientific">Glomus cerebriforme</name>
    <dbReference type="NCBI Taxonomy" id="658196"/>
    <lineage>
        <taxon>Eukaryota</taxon>
        <taxon>Fungi</taxon>
        <taxon>Fungi incertae sedis</taxon>
        <taxon>Mucoromycota</taxon>
        <taxon>Glomeromycotina</taxon>
        <taxon>Glomeromycetes</taxon>
        <taxon>Glomerales</taxon>
        <taxon>Glomeraceae</taxon>
        <taxon>Glomus</taxon>
    </lineage>
</organism>
<keyword evidence="3" id="KW-1185">Reference proteome</keyword>
<gene>
    <name evidence="2" type="ORF">C1645_859463</name>
</gene>
<proteinExistence type="predicted"/>
<dbReference type="CDD" id="cd18186">
    <property type="entry name" value="BTB_POZ_ZBTB_KLHL-like"/>
    <property type="match status" value="1"/>
</dbReference>
<dbReference type="InterPro" id="IPR011333">
    <property type="entry name" value="SKP1/BTB/POZ_sf"/>
</dbReference>
<protein>
    <recommendedName>
        <fullName evidence="1">BTB domain-containing protein</fullName>
    </recommendedName>
</protein>
<dbReference type="OrthoDB" id="45365at2759"/>
<feature type="domain" description="BTB" evidence="1">
    <location>
        <begin position="23"/>
        <end position="107"/>
    </location>
</feature>
<reference evidence="2 3" key="1">
    <citation type="submission" date="2018-06" db="EMBL/GenBank/DDBJ databases">
        <title>Comparative genomics reveals the genomic features of Rhizophagus irregularis, R. cerebriforme, R. diaphanum and Gigaspora rosea, and their symbiotic lifestyle signature.</title>
        <authorList>
            <person name="Morin E."/>
            <person name="San Clemente H."/>
            <person name="Chen E.C.H."/>
            <person name="De La Providencia I."/>
            <person name="Hainaut M."/>
            <person name="Kuo A."/>
            <person name="Kohler A."/>
            <person name="Murat C."/>
            <person name="Tang N."/>
            <person name="Roy S."/>
            <person name="Loubradou J."/>
            <person name="Henrissat B."/>
            <person name="Grigoriev I.V."/>
            <person name="Corradi N."/>
            <person name="Roux C."/>
            <person name="Martin F.M."/>
        </authorList>
    </citation>
    <scope>NUCLEOTIDE SEQUENCE [LARGE SCALE GENOMIC DNA]</scope>
    <source>
        <strain evidence="2 3">DAOM 227022</strain>
    </source>
</reference>
<dbReference type="PANTHER" id="PTHR45774">
    <property type="entry name" value="BTB/POZ DOMAIN-CONTAINING"/>
    <property type="match status" value="1"/>
</dbReference>
<accession>A0A397SNM1</accession>
<dbReference type="PANTHER" id="PTHR45774:SF3">
    <property type="entry name" value="BTB (POZ) DOMAIN-CONTAINING 2B-RELATED"/>
    <property type="match status" value="1"/>
</dbReference>
<dbReference type="Proteomes" id="UP000265703">
    <property type="component" value="Unassembled WGS sequence"/>
</dbReference>
<dbReference type="Gene3D" id="3.30.710.10">
    <property type="entry name" value="Potassium Channel Kv1.1, Chain A"/>
    <property type="match status" value="1"/>
</dbReference>